<gene>
    <name evidence="7" type="ordered locus">HCH_03796</name>
</gene>
<evidence type="ECO:0000313" key="7">
    <source>
        <dbReference type="EMBL" id="ABC30528.1"/>
    </source>
</evidence>
<dbReference type="eggNOG" id="COG2259">
    <property type="taxonomic scope" value="Bacteria"/>
</dbReference>
<organism evidence="7 8">
    <name type="scientific">Hahella chejuensis (strain KCTC 2396)</name>
    <dbReference type="NCBI Taxonomy" id="349521"/>
    <lineage>
        <taxon>Bacteria</taxon>
        <taxon>Pseudomonadati</taxon>
        <taxon>Pseudomonadota</taxon>
        <taxon>Gammaproteobacteria</taxon>
        <taxon>Oceanospirillales</taxon>
        <taxon>Hahellaceae</taxon>
        <taxon>Hahella</taxon>
    </lineage>
</organism>
<dbReference type="Proteomes" id="UP000000238">
    <property type="component" value="Chromosome"/>
</dbReference>
<keyword evidence="6" id="KW-0472">Membrane</keyword>
<dbReference type="OrthoDB" id="5382961at2"/>
<dbReference type="PANTHER" id="PTHR33452">
    <property type="entry name" value="OXIDOREDUCTASE CATD-RELATED"/>
    <property type="match status" value="1"/>
</dbReference>
<keyword evidence="8" id="KW-1185">Reference proteome</keyword>
<dbReference type="EMBL" id="CP000155">
    <property type="protein sequence ID" value="ABC30528.1"/>
    <property type="molecule type" value="Genomic_DNA"/>
</dbReference>
<accession>Q2SFP6</accession>
<dbReference type="RefSeq" id="WP_011397595.1">
    <property type="nucleotide sequence ID" value="NC_007645.1"/>
</dbReference>
<dbReference type="STRING" id="349521.HCH_03796"/>
<comment type="similarity">
    <text evidence="2">Belongs to the DoxX family.</text>
</comment>
<name>Q2SFP6_HAHCH</name>
<sequence length="132" mass="14373">MTISRNYELAALLLRVTLGAVLIAHSLYLKLVVFTLPGTAEFFSSIGLPAFLAYFFFFVEAVSGIALIVGFHSQIAAAMVAPILLGATWAHWDAGWLFENEGGGWEYPLVLVLMAATQIFLGNGRYTITKEA</sequence>
<evidence type="ECO:0000256" key="2">
    <source>
        <dbReference type="ARBA" id="ARBA00006679"/>
    </source>
</evidence>
<comment type="subcellular location">
    <subcellularLocation>
        <location evidence="1">Cell membrane</location>
        <topology evidence="1">Multi-pass membrane protein</topology>
    </subcellularLocation>
</comment>
<dbReference type="HOGENOM" id="CLU_058421_3_1_6"/>
<proteinExistence type="inferred from homology"/>
<evidence type="ECO:0000256" key="1">
    <source>
        <dbReference type="ARBA" id="ARBA00004651"/>
    </source>
</evidence>
<evidence type="ECO:0000256" key="6">
    <source>
        <dbReference type="ARBA" id="ARBA00023136"/>
    </source>
</evidence>
<protein>
    <submittedName>
        <fullName evidence="7">Predicted membrane protein</fullName>
    </submittedName>
</protein>
<dbReference type="AlphaFoldDB" id="Q2SFP6"/>
<keyword evidence="4" id="KW-0812">Transmembrane</keyword>
<dbReference type="Pfam" id="PF07681">
    <property type="entry name" value="DoxX"/>
    <property type="match status" value="1"/>
</dbReference>
<evidence type="ECO:0000256" key="4">
    <source>
        <dbReference type="ARBA" id="ARBA00022692"/>
    </source>
</evidence>
<dbReference type="PANTHER" id="PTHR33452:SF1">
    <property type="entry name" value="INNER MEMBRANE PROTEIN YPHA-RELATED"/>
    <property type="match status" value="1"/>
</dbReference>
<reference evidence="7 8" key="1">
    <citation type="journal article" date="2005" name="Nucleic Acids Res.">
        <title>Genomic blueprint of Hahella chejuensis, a marine microbe producing an algicidal agent.</title>
        <authorList>
            <person name="Jeong H."/>
            <person name="Yim J.H."/>
            <person name="Lee C."/>
            <person name="Choi S.-H."/>
            <person name="Park Y.K."/>
            <person name="Yoon S.H."/>
            <person name="Hur C.-G."/>
            <person name="Kang H.-Y."/>
            <person name="Kim D."/>
            <person name="Lee H.H."/>
            <person name="Park K.H."/>
            <person name="Park S.-H."/>
            <person name="Park H.-S."/>
            <person name="Lee H.K."/>
            <person name="Oh T.K."/>
            <person name="Kim J.F."/>
        </authorList>
    </citation>
    <scope>NUCLEOTIDE SEQUENCE [LARGE SCALE GENOMIC DNA]</scope>
    <source>
        <strain evidence="7 8">KCTC 2396</strain>
    </source>
</reference>
<evidence type="ECO:0000256" key="5">
    <source>
        <dbReference type="ARBA" id="ARBA00022989"/>
    </source>
</evidence>
<keyword evidence="3" id="KW-1003">Cell membrane</keyword>
<dbReference type="InterPro" id="IPR032808">
    <property type="entry name" value="DoxX"/>
</dbReference>
<dbReference type="InterPro" id="IPR051907">
    <property type="entry name" value="DoxX-like_oxidoreductase"/>
</dbReference>
<evidence type="ECO:0000256" key="3">
    <source>
        <dbReference type="ARBA" id="ARBA00022475"/>
    </source>
</evidence>
<keyword evidence="5" id="KW-1133">Transmembrane helix</keyword>
<dbReference type="GO" id="GO:0005886">
    <property type="term" value="C:plasma membrane"/>
    <property type="evidence" value="ECO:0007669"/>
    <property type="project" value="UniProtKB-SubCell"/>
</dbReference>
<evidence type="ECO:0000313" key="8">
    <source>
        <dbReference type="Proteomes" id="UP000000238"/>
    </source>
</evidence>
<dbReference type="KEGG" id="hch:HCH_03796"/>